<evidence type="ECO:0000313" key="1">
    <source>
        <dbReference type="EMBL" id="KAG5575234.1"/>
    </source>
</evidence>
<comment type="caution">
    <text evidence="1">The sequence shown here is derived from an EMBL/GenBank/DDBJ whole genome shotgun (WGS) entry which is preliminary data.</text>
</comment>
<reference evidence="1 2" key="1">
    <citation type="submission" date="2020-09" db="EMBL/GenBank/DDBJ databases">
        <title>De no assembly of potato wild relative species, Solanum commersonii.</title>
        <authorList>
            <person name="Cho K."/>
        </authorList>
    </citation>
    <scope>NUCLEOTIDE SEQUENCE [LARGE SCALE GENOMIC DNA]</scope>
    <source>
        <strain evidence="1">LZ3.2</strain>
        <tissue evidence="1">Leaf</tissue>
    </source>
</reference>
<sequence>VHKFLSFRGWISKLISRLVFKVDFAPGFQSNLCDCRFLKFKTCLFTFSFTIIYVVKRVAHYNMNDFLVDLMLYYGGKWITKSLLVYDKKYVATRRDTSAAVLDYDKTVKEYIKNLGFVLVKQILVKETSGKFYLLEVS</sequence>
<protein>
    <submittedName>
        <fullName evidence="1">Uncharacterized protein</fullName>
    </submittedName>
</protein>
<dbReference type="AlphaFoldDB" id="A0A9J5WI24"/>
<dbReference type="EMBL" id="JACXVP010000011">
    <property type="protein sequence ID" value="KAG5575234.1"/>
    <property type="molecule type" value="Genomic_DNA"/>
</dbReference>
<feature type="non-terminal residue" evidence="1">
    <location>
        <position position="1"/>
    </location>
</feature>
<evidence type="ECO:0000313" key="2">
    <source>
        <dbReference type="Proteomes" id="UP000824120"/>
    </source>
</evidence>
<name>A0A9J5WI24_SOLCO</name>
<dbReference type="Proteomes" id="UP000824120">
    <property type="component" value="Chromosome 11"/>
</dbReference>
<organism evidence="1 2">
    <name type="scientific">Solanum commersonii</name>
    <name type="common">Commerson's wild potato</name>
    <name type="synonym">Commerson's nightshade</name>
    <dbReference type="NCBI Taxonomy" id="4109"/>
    <lineage>
        <taxon>Eukaryota</taxon>
        <taxon>Viridiplantae</taxon>
        <taxon>Streptophyta</taxon>
        <taxon>Embryophyta</taxon>
        <taxon>Tracheophyta</taxon>
        <taxon>Spermatophyta</taxon>
        <taxon>Magnoliopsida</taxon>
        <taxon>eudicotyledons</taxon>
        <taxon>Gunneridae</taxon>
        <taxon>Pentapetalae</taxon>
        <taxon>asterids</taxon>
        <taxon>lamiids</taxon>
        <taxon>Solanales</taxon>
        <taxon>Solanaceae</taxon>
        <taxon>Solanoideae</taxon>
        <taxon>Solaneae</taxon>
        <taxon>Solanum</taxon>
    </lineage>
</organism>
<proteinExistence type="predicted"/>
<gene>
    <name evidence="1" type="ORF">H5410_055368</name>
</gene>
<keyword evidence="2" id="KW-1185">Reference proteome</keyword>
<accession>A0A9J5WI24</accession>